<feature type="transmembrane region" description="Helical" evidence="1">
    <location>
        <begin position="93"/>
        <end position="111"/>
    </location>
</feature>
<dbReference type="InterPro" id="IPR008407">
    <property type="entry name" value="Brnchd-chn_aa_trnsp_AzlD"/>
</dbReference>
<sequence length="113" mass="12115">MLELLLAIGVAGLATLASRMLPFLALRRFQGHPLLRFLGEQLPAAIMTILVLFALRRLRPLGPELTLNMTAEGVPLLLAALVVAGLHLWRGNVLLSIAAGTALYMALVQNLPA</sequence>
<organism evidence="2 3">
    <name type="scientific">Alcanivorax quisquiliarum</name>
    <dbReference type="NCBI Taxonomy" id="2933565"/>
    <lineage>
        <taxon>Bacteria</taxon>
        <taxon>Pseudomonadati</taxon>
        <taxon>Pseudomonadota</taxon>
        <taxon>Gammaproteobacteria</taxon>
        <taxon>Oceanospirillales</taxon>
        <taxon>Alcanivoracaceae</taxon>
        <taxon>Alcanivorax</taxon>
    </lineage>
</organism>
<dbReference type="Pfam" id="PF05437">
    <property type="entry name" value="AzlD"/>
    <property type="match status" value="1"/>
</dbReference>
<evidence type="ECO:0000313" key="2">
    <source>
        <dbReference type="EMBL" id="MCK0537474.1"/>
    </source>
</evidence>
<evidence type="ECO:0000313" key="3">
    <source>
        <dbReference type="Proteomes" id="UP001165524"/>
    </source>
</evidence>
<dbReference type="RefSeq" id="WP_246951183.1">
    <property type="nucleotide sequence ID" value="NZ_JALKII010000003.1"/>
</dbReference>
<comment type="caution">
    <text evidence="2">The sequence shown here is derived from an EMBL/GenBank/DDBJ whole genome shotgun (WGS) entry which is preliminary data.</text>
</comment>
<feature type="transmembrane region" description="Helical" evidence="1">
    <location>
        <begin position="37"/>
        <end position="55"/>
    </location>
</feature>
<name>A0ABT0E6M1_9GAMM</name>
<protein>
    <submittedName>
        <fullName evidence="2">AzlD domain-containing protein</fullName>
    </submittedName>
</protein>
<accession>A0ABT0E6M1</accession>
<evidence type="ECO:0000256" key="1">
    <source>
        <dbReference type="SAM" id="Phobius"/>
    </source>
</evidence>
<keyword evidence="3" id="KW-1185">Reference proteome</keyword>
<keyword evidence="1" id="KW-0812">Transmembrane</keyword>
<proteinExistence type="predicted"/>
<feature type="transmembrane region" description="Helical" evidence="1">
    <location>
        <begin position="67"/>
        <end position="87"/>
    </location>
</feature>
<keyword evidence="1" id="KW-1133">Transmembrane helix</keyword>
<gene>
    <name evidence="2" type="ORF">MU846_07090</name>
</gene>
<reference evidence="2" key="1">
    <citation type="submission" date="2022-04" db="EMBL/GenBank/DDBJ databases">
        <title>Alcanivorax sp. CY1518 draft genome sequence.</title>
        <authorList>
            <person name="Zhao G."/>
            <person name="An M."/>
        </authorList>
    </citation>
    <scope>NUCLEOTIDE SEQUENCE</scope>
    <source>
        <strain evidence="2">CY1518</strain>
    </source>
</reference>
<keyword evidence="1" id="KW-0472">Membrane</keyword>
<dbReference type="PIRSF" id="PIRSF003203">
    <property type="entry name" value="AzlD"/>
    <property type="match status" value="1"/>
</dbReference>
<dbReference type="Proteomes" id="UP001165524">
    <property type="component" value="Unassembled WGS sequence"/>
</dbReference>
<dbReference type="EMBL" id="JALKII010000003">
    <property type="protein sequence ID" value="MCK0537474.1"/>
    <property type="molecule type" value="Genomic_DNA"/>
</dbReference>